<dbReference type="EMBL" id="MQWD01000001">
    <property type="protein sequence ID" value="PAP76074.1"/>
    <property type="molecule type" value="Genomic_DNA"/>
</dbReference>
<name>A0A271IZ35_9BACT</name>
<proteinExistence type="predicted"/>
<feature type="chain" id="PRO_5013215997" description="Outer membrane protein beta-barrel domain-containing protein" evidence="1">
    <location>
        <begin position="18"/>
        <end position="185"/>
    </location>
</feature>
<feature type="signal peptide" evidence="1">
    <location>
        <begin position="1"/>
        <end position="17"/>
    </location>
</feature>
<dbReference type="Proteomes" id="UP000216339">
    <property type="component" value="Unassembled WGS sequence"/>
</dbReference>
<keyword evidence="1" id="KW-0732">Signal</keyword>
<evidence type="ECO:0000256" key="1">
    <source>
        <dbReference type="SAM" id="SignalP"/>
    </source>
</evidence>
<protein>
    <recommendedName>
        <fullName evidence="4">Outer membrane protein beta-barrel domain-containing protein</fullName>
    </recommendedName>
</protein>
<accession>A0A271IZ35</accession>
<organism evidence="2 3">
    <name type="scientific">Rubrivirga marina</name>
    <dbReference type="NCBI Taxonomy" id="1196024"/>
    <lineage>
        <taxon>Bacteria</taxon>
        <taxon>Pseudomonadati</taxon>
        <taxon>Rhodothermota</taxon>
        <taxon>Rhodothermia</taxon>
        <taxon>Rhodothermales</taxon>
        <taxon>Rubricoccaceae</taxon>
        <taxon>Rubrivirga</taxon>
    </lineage>
</organism>
<reference evidence="2 3" key="1">
    <citation type="submission" date="2016-11" db="EMBL/GenBank/DDBJ databases">
        <title>Study of marine rhodopsin-containing bacteria.</title>
        <authorList>
            <person name="Yoshizawa S."/>
            <person name="Kumagai Y."/>
            <person name="Kogure K."/>
        </authorList>
    </citation>
    <scope>NUCLEOTIDE SEQUENCE [LARGE SCALE GENOMIC DNA]</scope>
    <source>
        <strain evidence="2 3">SAORIC-28</strain>
    </source>
</reference>
<comment type="caution">
    <text evidence="2">The sequence shown here is derived from an EMBL/GenBank/DDBJ whole genome shotgun (WGS) entry which is preliminary data.</text>
</comment>
<evidence type="ECO:0008006" key="4">
    <source>
        <dbReference type="Google" id="ProtNLM"/>
    </source>
</evidence>
<dbReference type="AlphaFoldDB" id="A0A271IZ35"/>
<evidence type="ECO:0000313" key="2">
    <source>
        <dbReference type="EMBL" id="PAP76074.1"/>
    </source>
</evidence>
<sequence>MPRPLLFALLIASAASAQPSNWATLTPGAGPAVPLDGAFGDGPWETGVGASGRVEAPLYGGRARAALWATAYEDPTLAVPEFDLVVPTLGWGPAVDVGRARLGAGGRVGAALIRIGDDDAGRLQNETELAVGAWAGGALRLGRVEVWAEAEATHLTLSTPVTLLTAGGGLALRLDTPRWLQTLLR</sequence>
<evidence type="ECO:0000313" key="3">
    <source>
        <dbReference type="Proteomes" id="UP000216339"/>
    </source>
</evidence>
<keyword evidence="3" id="KW-1185">Reference proteome</keyword>
<dbReference type="RefSeq" id="WP_095509715.1">
    <property type="nucleotide sequence ID" value="NZ_MQWD01000001.1"/>
</dbReference>
<gene>
    <name evidence="2" type="ORF">BSZ37_06260</name>
</gene>